<dbReference type="GO" id="GO:0042597">
    <property type="term" value="C:periplasmic space"/>
    <property type="evidence" value="ECO:0007669"/>
    <property type="project" value="UniProtKB-SubCell"/>
</dbReference>
<dbReference type="Gene3D" id="2.60.40.420">
    <property type="entry name" value="Cupredoxins - blue copper proteins"/>
    <property type="match status" value="1"/>
</dbReference>
<dbReference type="InterPro" id="IPR000923">
    <property type="entry name" value="BlueCu_1"/>
</dbReference>
<evidence type="ECO:0000256" key="2">
    <source>
        <dbReference type="ARBA" id="ARBA00022448"/>
    </source>
</evidence>
<organism evidence="11 12">
    <name type="scientific">Actinocrispum wychmicini</name>
    <dbReference type="NCBI Taxonomy" id="1213861"/>
    <lineage>
        <taxon>Bacteria</taxon>
        <taxon>Bacillati</taxon>
        <taxon>Actinomycetota</taxon>
        <taxon>Actinomycetes</taxon>
        <taxon>Pseudonocardiales</taxon>
        <taxon>Pseudonocardiaceae</taxon>
        <taxon>Actinocrispum</taxon>
    </lineage>
</organism>
<evidence type="ECO:0000313" key="11">
    <source>
        <dbReference type="EMBL" id="TCO52291.1"/>
    </source>
</evidence>
<feature type="binding site" evidence="7">
    <location>
        <position position="136"/>
    </location>
    <ligand>
        <name>Cu cation</name>
        <dbReference type="ChEBI" id="CHEBI:23378"/>
    </ligand>
</feature>
<comment type="caution">
    <text evidence="11">The sequence shown here is derived from an EMBL/GenBank/DDBJ whole genome shotgun (WGS) entry which is preliminary data.</text>
</comment>
<evidence type="ECO:0000256" key="3">
    <source>
        <dbReference type="ARBA" id="ARBA00022723"/>
    </source>
</evidence>
<keyword evidence="2" id="KW-0813">Transport</keyword>
<sequence>MRHSRILQRALVAGACLVALAACGQAAPAAPSASSADQTTGMPGMTGAPPASTGDTAPVATDEVSIKDFAFAPGTVTVKVGTTVTWKNSDQDPHTVTSMGSGGPLKSPTMQTNDTYKYTFTTPGKFDYLCTIHPFMTASVVVTP</sequence>
<dbReference type="PANTHER" id="PTHR36507">
    <property type="entry name" value="BLL1555 PROTEIN"/>
    <property type="match status" value="1"/>
</dbReference>
<feature type="region of interest" description="Disordered" evidence="8">
    <location>
        <begin position="30"/>
        <end position="58"/>
    </location>
</feature>
<feature type="chain" id="PRO_5039102645" evidence="9">
    <location>
        <begin position="22"/>
        <end position="144"/>
    </location>
</feature>
<keyword evidence="6 7" id="KW-0186">Copper</keyword>
<dbReference type="GO" id="GO:0005507">
    <property type="term" value="F:copper ion binding"/>
    <property type="evidence" value="ECO:0007669"/>
    <property type="project" value="InterPro"/>
</dbReference>
<protein>
    <submittedName>
        <fullName evidence="11">Amicyanin</fullName>
    </submittedName>
</protein>
<feature type="region of interest" description="Disordered" evidence="8">
    <location>
        <begin position="86"/>
        <end position="108"/>
    </location>
</feature>
<evidence type="ECO:0000313" key="12">
    <source>
        <dbReference type="Proteomes" id="UP000295680"/>
    </source>
</evidence>
<dbReference type="GO" id="GO:0009055">
    <property type="term" value="F:electron transfer activity"/>
    <property type="evidence" value="ECO:0007669"/>
    <property type="project" value="InterPro"/>
</dbReference>
<keyword evidence="3 7" id="KW-0479">Metal-binding</keyword>
<evidence type="ECO:0000256" key="4">
    <source>
        <dbReference type="ARBA" id="ARBA00022764"/>
    </source>
</evidence>
<feature type="binding site" evidence="7">
    <location>
        <position position="94"/>
    </location>
    <ligand>
        <name>Cu cation</name>
        <dbReference type="ChEBI" id="CHEBI:23378"/>
    </ligand>
</feature>
<accession>A0A4R2J229</accession>
<keyword evidence="12" id="KW-1185">Reference proteome</keyword>
<dbReference type="SUPFAM" id="SSF49503">
    <property type="entry name" value="Cupredoxins"/>
    <property type="match status" value="1"/>
</dbReference>
<dbReference type="RefSeq" id="WP_132124237.1">
    <property type="nucleotide sequence ID" value="NZ_SLWS01000012.1"/>
</dbReference>
<keyword evidence="4" id="KW-0574">Periplasm</keyword>
<keyword evidence="5" id="KW-0249">Electron transport</keyword>
<dbReference type="InterPro" id="IPR052721">
    <property type="entry name" value="ET_Amicyanin"/>
</dbReference>
<dbReference type="PANTHER" id="PTHR36507:SF1">
    <property type="entry name" value="BLL1555 PROTEIN"/>
    <property type="match status" value="1"/>
</dbReference>
<dbReference type="Pfam" id="PF00127">
    <property type="entry name" value="Copper-bind"/>
    <property type="match status" value="1"/>
</dbReference>
<evidence type="ECO:0000256" key="9">
    <source>
        <dbReference type="SAM" id="SignalP"/>
    </source>
</evidence>
<dbReference type="InterPro" id="IPR002386">
    <property type="entry name" value="Amicyanin/Pseudoazurin"/>
</dbReference>
<dbReference type="Proteomes" id="UP000295680">
    <property type="component" value="Unassembled WGS sequence"/>
</dbReference>
<feature type="binding site" evidence="7">
    <location>
        <position position="130"/>
    </location>
    <ligand>
        <name>Cu cation</name>
        <dbReference type="ChEBI" id="CHEBI:23378"/>
    </ligand>
</feature>
<evidence type="ECO:0000256" key="5">
    <source>
        <dbReference type="ARBA" id="ARBA00022982"/>
    </source>
</evidence>
<reference evidence="11 12" key="1">
    <citation type="submission" date="2019-03" db="EMBL/GenBank/DDBJ databases">
        <title>Genomic Encyclopedia of Type Strains, Phase IV (KMG-IV): sequencing the most valuable type-strain genomes for metagenomic binning, comparative biology and taxonomic classification.</title>
        <authorList>
            <person name="Goeker M."/>
        </authorList>
    </citation>
    <scope>NUCLEOTIDE SEQUENCE [LARGE SCALE GENOMIC DNA]</scope>
    <source>
        <strain evidence="11 12">DSM 45934</strain>
    </source>
</reference>
<name>A0A4R2J229_9PSEU</name>
<evidence type="ECO:0000256" key="8">
    <source>
        <dbReference type="SAM" id="MobiDB-lite"/>
    </source>
</evidence>
<dbReference type="InterPro" id="IPR008972">
    <property type="entry name" value="Cupredoxin"/>
</dbReference>
<dbReference type="EMBL" id="SLWS01000012">
    <property type="protein sequence ID" value="TCO52291.1"/>
    <property type="molecule type" value="Genomic_DNA"/>
</dbReference>
<feature type="binding site" evidence="7">
    <location>
        <position position="133"/>
    </location>
    <ligand>
        <name>Cu cation</name>
        <dbReference type="ChEBI" id="CHEBI:23378"/>
    </ligand>
</feature>
<evidence type="ECO:0000259" key="10">
    <source>
        <dbReference type="Pfam" id="PF00127"/>
    </source>
</evidence>
<evidence type="ECO:0000256" key="1">
    <source>
        <dbReference type="ARBA" id="ARBA00004418"/>
    </source>
</evidence>
<gene>
    <name evidence="11" type="ORF">EV192_11222</name>
</gene>
<keyword evidence="9" id="KW-0732">Signal</keyword>
<feature type="domain" description="Blue (type 1) copper" evidence="10">
    <location>
        <begin position="64"/>
        <end position="142"/>
    </location>
</feature>
<comment type="cofactor">
    <cofactor evidence="7">
        <name>Cu cation</name>
        <dbReference type="ChEBI" id="CHEBI:23378"/>
    </cofactor>
    <text evidence="7">Binds 1 copper ion per subunit.</text>
</comment>
<evidence type="ECO:0000256" key="7">
    <source>
        <dbReference type="PIRSR" id="PIRSR602386-1"/>
    </source>
</evidence>
<dbReference type="AlphaFoldDB" id="A0A4R2J229"/>
<dbReference type="OrthoDB" id="574459at2"/>
<dbReference type="PROSITE" id="PS51257">
    <property type="entry name" value="PROKAR_LIPOPROTEIN"/>
    <property type="match status" value="1"/>
</dbReference>
<dbReference type="PRINTS" id="PR00155">
    <property type="entry name" value="AMICYANIN"/>
</dbReference>
<feature type="signal peptide" evidence="9">
    <location>
        <begin position="1"/>
        <end position="21"/>
    </location>
</feature>
<comment type="subcellular location">
    <subcellularLocation>
        <location evidence="1">Periplasm</location>
    </subcellularLocation>
</comment>
<proteinExistence type="predicted"/>
<evidence type="ECO:0000256" key="6">
    <source>
        <dbReference type="ARBA" id="ARBA00023008"/>
    </source>
</evidence>